<dbReference type="OrthoDB" id="9782855at2"/>
<dbReference type="Pfam" id="PF02353">
    <property type="entry name" value="CMAS"/>
    <property type="match status" value="1"/>
</dbReference>
<keyword evidence="5" id="KW-0443">Lipid metabolism</keyword>
<dbReference type="PIRSF" id="PIRSF003085">
    <property type="entry name" value="CMAS"/>
    <property type="match status" value="1"/>
</dbReference>
<dbReference type="GO" id="GO:0008610">
    <property type="term" value="P:lipid biosynthetic process"/>
    <property type="evidence" value="ECO:0007669"/>
    <property type="project" value="InterPro"/>
</dbReference>
<accession>A0A386H398</accession>
<keyword evidence="4" id="KW-0949">S-adenosyl-L-methionine</keyword>
<evidence type="ECO:0000313" key="8">
    <source>
        <dbReference type="EMBL" id="AYD40146.1"/>
    </source>
</evidence>
<evidence type="ECO:0000256" key="4">
    <source>
        <dbReference type="ARBA" id="ARBA00022691"/>
    </source>
</evidence>
<dbReference type="InterPro" id="IPR029063">
    <property type="entry name" value="SAM-dependent_MTases_sf"/>
</dbReference>
<evidence type="ECO:0000256" key="1">
    <source>
        <dbReference type="ARBA" id="ARBA00010815"/>
    </source>
</evidence>
<dbReference type="InterPro" id="IPR050723">
    <property type="entry name" value="CFA/CMAS"/>
</dbReference>
<keyword evidence="2 8" id="KW-0489">Methyltransferase</keyword>
<dbReference type="SUPFAM" id="SSF53335">
    <property type="entry name" value="S-adenosyl-L-methionine-dependent methyltransferases"/>
    <property type="match status" value="1"/>
</dbReference>
<dbReference type="CDD" id="cd02440">
    <property type="entry name" value="AdoMet_MTases"/>
    <property type="match status" value="1"/>
</dbReference>
<dbReference type="RefSeq" id="WP_119971416.1">
    <property type="nucleotide sequence ID" value="NZ_CP032416.1"/>
</dbReference>
<dbReference type="Pfam" id="PF25371">
    <property type="entry name" value="DUF7884"/>
    <property type="match status" value="1"/>
</dbReference>
<reference evidence="8 9" key="1">
    <citation type="journal article" date="2019" name="Int. J. Syst. Evol. Microbiol.">
        <title>Clostridium fermenticellae sp. nov., isolated from the mud in a fermentation cellar for the production of the Chinese liquor, baijiu.</title>
        <authorList>
            <person name="Xu P.X."/>
            <person name="Chai L.J."/>
            <person name="Qiu T."/>
            <person name="Zhang X.J."/>
            <person name="Lu Z.M."/>
            <person name="Xiao C."/>
            <person name="Wang S.T."/>
            <person name="Shen C.H."/>
            <person name="Shi J.S."/>
            <person name="Xu Z.H."/>
        </authorList>
    </citation>
    <scope>NUCLEOTIDE SEQUENCE [LARGE SCALE GENOMIC DNA]</scope>
    <source>
        <strain evidence="8 9">JN500901</strain>
    </source>
</reference>
<keyword evidence="3 8" id="KW-0808">Transferase</keyword>
<dbReference type="InterPro" id="IPR003333">
    <property type="entry name" value="CMAS"/>
</dbReference>
<evidence type="ECO:0000256" key="2">
    <source>
        <dbReference type="ARBA" id="ARBA00022603"/>
    </source>
</evidence>
<sequence>MDKLFLEELLKNISADSFTVTFWDGTTKKFGDGEPKFKITFNKPISKKSILEDASLAFGEAYMNGDIDFEGSVQEIIESIYRNKKSFLHNHKLLNKLFKSVGTSIKDQKKDISHHYDIGNDFYSLWLDKNLNYSCGYFKNEDDSLDQAQENKVEYILKKLNLKAGQTLLDIGCGWGNLILKAAKLYNVHALGITLSKEQYSSVQEKIKENHLEDLVEVEYLDYRELPKLNRKFDRIVSVGMLEHVGHANIPMYMDTVEKILKDHGVFLLHCITGLFESECNKWITRYIFPGGYIPSVREIVSSFPELDFHLVDAESLRLHYCKTLEHWASNFETHLDEVKQNFDDKFIRMWRLYLNSCAASFHYGVVDIHQFIITKDLNNELPMTRNYLYK</sequence>
<dbReference type="PANTHER" id="PTHR43667:SF1">
    <property type="entry name" value="CYCLOPROPANE-FATTY-ACYL-PHOSPHOLIPID SYNTHASE"/>
    <property type="match status" value="1"/>
</dbReference>
<dbReference type="Gene3D" id="3.40.50.150">
    <property type="entry name" value="Vaccinia Virus protein VP39"/>
    <property type="match status" value="1"/>
</dbReference>
<dbReference type="Proteomes" id="UP000266301">
    <property type="component" value="Chromosome"/>
</dbReference>
<organism evidence="8 9">
    <name type="scientific">Clostridium fermenticellae</name>
    <dbReference type="NCBI Taxonomy" id="2068654"/>
    <lineage>
        <taxon>Bacteria</taxon>
        <taxon>Bacillati</taxon>
        <taxon>Bacillota</taxon>
        <taxon>Clostridia</taxon>
        <taxon>Eubacteriales</taxon>
        <taxon>Clostridiaceae</taxon>
        <taxon>Clostridium</taxon>
    </lineage>
</organism>
<dbReference type="GO" id="GO:0032259">
    <property type="term" value="P:methylation"/>
    <property type="evidence" value="ECO:0007669"/>
    <property type="project" value="UniProtKB-KW"/>
</dbReference>
<protein>
    <submittedName>
        <fullName evidence="8">Methyltransferase domain-containing protein</fullName>
    </submittedName>
</protein>
<dbReference type="EMBL" id="CP032416">
    <property type="protein sequence ID" value="AYD40146.1"/>
    <property type="molecule type" value="Genomic_DNA"/>
</dbReference>
<evidence type="ECO:0000256" key="6">
    <source>
        <dbReference type="PIRSR" id="PIRSR003085-1"/>
    </source>
</evidence>
<feature type="active site" evidence="6">
    <location>
        <position position="358"/>
    </location>
</feature>
<dbReference type="InterPro" id="IPR057206">
    <property type="entry name" value="DUF7884"/>
</dbReference>
<keyword evidence="9" id="KW-1185">Reference proteome</keyword>
<dbReference type="AlphaFoldDB" id="A0A386H398"/>
<proteinExistence type="inferred from homology"/>
<comment type="similarity">
    <text evidence="1">Belongs to the CFA/CMAS family.</text>
</comment>
<evidence type="ECO:0000256" key="5">
    <source>
        <dbReference type="ARBA" id="ARBA00023098"/>
    </source>
</evidence>
<dbReference type="GO" id="GO:0008168">
    <property type="term" value="F:methyltransferase activity"/>
    <property type="evidence" value="ECO:0007669"/>
    <property type="project" value="UniProtKB-KW"/>
</dbReference>
<dbReference type="KEGG" id="cfer:D4Z93_06290"/>
<evidence type="ECO:0000259" key="7">
    <source>
        <dbReference type="Pfam" id="PF25371"/>
    </source>
</evidence>
<dbReference type="PANTHER" id="PTHR43667">
    <property type="entry name" value="CYCLOPROPANE-FATTY-ACYL-PHOSPHOLIPID SYNTHASE"/>
    <property type="match status" value="1"/>
</dbReference>
<name>A0A386H398_9CLOT</name>
<evidence type="ECO:0000256" key="3">
    <source>
        <dbReference type="ARBA" id="ARBA00022679"/>
    </source>
</evidence>
<feature type="domain" description="DUF7884" evidence="7">
    <location>
        <begin position="5"/>
        <end position="92"/>
    </location>
</feature>
<gene>
    <name evidence="8" type="ORF">D4Z93_06290</name>
</gene>
<evidence type="ECO:0000313" key="9">
    <source>
        <dbReference type="Proteomes" id="UP000266301"/>
    </source>
</evidence>